<reference evidence="2 4" key="1">
    <citation type="submission" date="2019-10" db="EMBL/GenBank/DDBJ databases">
        <title>Draft Genome Assembly of Rhodococcus zopfii DSM44189.</title>
        <authorList>
            <person name="Sutton J.M."/>
            <person name="Akob D.M."/>
            <person name="Bushman T.J."/>
        </authorList>
    </citation>
    <scope>NUCLEOTIDE SEQUENCE [LARGE SCALE GENOMIC DNA]</scope>
    <source>
        <strain evidence="2 4">DSM 44189</strain>
    </source>
</reference>
<proteinExistence type="predicted"/>
<dbReference type="InterPro" id="IPR009061">
    <property type="entry name" value="DNA-bd_dom_put_sf"/>
</dbReference>
<feature type="domain" description="Helix-turn-helix" evidence="1">
    <location>
        <begin position="63"/>
        <end position="112"/>
    </location>
</feature>
<dbReference type="Proteomes" id="UP001275440">
    <property type="component" value="Unassembled WGS sequence"/>
</dbReference>
<organism evidence="2 4">
    <name type="scientific">Rhodococcus zopfii</name>
    <dbReference type="NCBI Taxonomy" id="43772"/>
    <lineage>
        <taxon>Bacteria</taxon>
        <taxon>Bacillati</taxon>
        <taxon>Actinomycetota</taxon>
        <taxon>Actinomycetes</taxon>
        <taxon>Mycobacteriales</taxon>
        <taxon>Nocardiaceae</taxon>
        <taxon>Rhodococcus</taxon>
    </lineage>
</organism>
<sequence>MTADPWPWPADTPLDRARRIAQSYREALAAIAPDRCTQLDDRAREYGQDWVTPQLVTFGMDDLLTAIEAAELAGVTAQVIYQWAYRGHLPRCAGPDGATRYRAGDVLDHVARTRRRRAATKVVGQQHV</sequence>
<protein>
    <submittedName>
        <fullName evidence="2">Helix-turn-helix domain-containing protein</fullName>
    </submittedName>
</protein>
<comment type="caution">
    <text evidence="2">The sequence shown here is derived from an EMBL/GenBank/DDBJ whole genome shotgun (WGS) entry which is preliminary data.</text>
</comment>
<dbReference type="InterPro" id="IPR041657">
    <property type="entry name" value="HTH_17"/>
</dbReference>
<name>A0ABU3WTS3_9NOCA</name>
<gene>
    <name evidence="2" type="ORF">F8M49_22095</name>
    <name evidence="3" type="ORF">F8M49_22355</name>
</gene>
<evidence type="ECO:0000313" key="2">
    <source>
        <dbReference type="EMBL" id="MDV2477396.1"/>
    </source>
</evidence>
<dbReference type="EMBL" id="WBMO01000005">
    <property type="protein sequence ID" value="MDV2477446.1"/>
    <property type="molecule type" value="Genomic_DNA"/>
</dbReference>
<dbReference type="Pfam" id="PF12728">
    <property type="entry name" value="HTH_17"/>
    <property type="match status" value="1"/>
</dbReference>
<dbReference type="SUPFAM" id="SSF46955">
    <property type="entry name" value="Putative DNA-binding domain"/>
    <property type="match status" value="1"/>
</dbReference>
<evidence type="ECO:0000313" key="3">
    <source>
        <dbReference type="EMBL" id="MDV2477446.1"/>
    </source>
</evidence>
<evidence type="ECO:0000313" key="4">
    <source>
        <dbReference type="Proteomes" id="UP001275440"/>
    </source>
</evidence>
<accession>A0ABU3WTS3</accession>
<dbReference type="EMBL" id="WBMO01000004">
    <property type="protein sequence ID" value="MDV2477396.1"/>
    <property type="molecule type" value="Genomic_DNA"/>
</dbReference>
<keyword evidence="4" id="KW-1185">Reference proteome</keyword>
<evidence type="ECO:0000259" key="1">
    <source>
        <dbReference type="Pfam" id="PF12728"/>
    </source>
</evidence>